<comment type="caution">
    <text evidence="3">The sequence shown here is derived from an EMBL/GenBank/DDBJ whole genome shotgun (WGS) entry which is preliminary data.</text>
</comment>
<protein>
    <submittedName>
        <fullName evidence="3">Putative low-complexity protein</fullName>
    </submittedName>
</protein>
<feature type="transmembrane region" description="Helical" evidence="2">
    <location>
        <begin position="46"/>
        <end position="67"/>
    </location>
</feature>
<name>A0A7Y9Z8S6_9MICO</name>
<organism evidence="3 4">
    <name type="scientific">Demequina lutea</name>
    <dbReference type="NCBI Taxonomy" id="431489"/>
    <lineage>
        <taxon>Bacteria</taxon>
        <taxon>Bacillati</taxon>
        <taxon>Actinomycetota</taxon>
        <taxon>Actinomycetes</taxon>
        <taxon>Micrococcales</taxon>
        <taxon>Demequinaceae</taxon>
        <taxon>Demequina</taxon>
    </lineage>
</organism>
<dbReference type="OrthoDB" id="5144955at2"/>
<keyword evidence="2" id="KW-0472">Membrane</keyword>
<evidence type="ECO:0000256" key="1">
    <source>
        <dbReference type="SAM" id="MobiDB-lite"/>
    </source>
</evidence>
<reference evidence="3 4" key="1">
    <citation type="submission" date="2020-07" db="EMBL/GenBank/DDBJ databases">
        <title>Sequencing the genomes of 1000 actinobacteria strains.</title>
        <authorList>
            <person name="Klenk H.-P."/>
        </authorList>
    </citation>
    <scope>NUCLEOTIDE SEQUENCE [LARGE SCALE GENOMIC DNA]</scope>
    <source>
        <strain evidence="3 4">DSM 19970</strain>
    </source>
</reference>
<accession>A0A7Y9Z8S6</accession>
<evidence type="ECO:0000256" key="2">
    <source>
        <dbReference type="SAM" id="Phobius"/>
    </source>
</evidence>
<feature type="region of interest" description="Disordered" evidence="1">
    <location>
        <begin position="79"/>
        <end position="101"/>
    </location>
</feature>
<evidence type="ECO:0000313" key="3">
    <source>
        <dbReference type="EMBL" id="NYI40068.1"/>
    </source>
</evidence>
<dbReference type="EMBL" id="JACBZO010000001">
    <property type="protein sequence ID" value="NYI40068.1"/>
    <property type="molecule type" value="Genomic_DNA"/>
</dbReference>
<gene>
    <name evidence="3" type="ORF">BKA03_000187</name>
</gene>
<keyword evidence="2" id="KW-1133">Transmembrane helix</keyword>
<keyword evidence="4" id="KW-1185">Reference proteome</keyword>
<dbReference type="Proteomes" id="UP000547973">
    <property type="component" value="Unassembled WGS sequence"/>
</dbReference>
<keyword evidence="2" id="KW-0812">Transmembrane</keyword>
<sequence length="420" mass="43279">MSDEVSRRLEEAAGAHARAANEGADISLVTASIIGKARRRRRVTGALTVAAAVVGVLAVGGGSFAVMSTLRGGDVGPATHAEVPSWGPSSVAATTSPPTTASEPAPLAIADYPPLAPSRGAGFPAAHEMQAWVWAYVGQGWSLQSFSASAGVYSSTSPTTSGAVIYLVGPDGEKFDLQELAPEYSQGLRVVSWQAGARTAHIVWTGDHEAGVPSGGAEIDLTTGEILPIVFATPWGVSSTVAPVAVSAAGNELWEAWLGRHVRFYRYGAASGWTVATVNELDGVDDLDANARWRLAASDGDTSIATRPDGATVLFEQRAAGGTVGAPTQIAVYDLDAADYAKADVTEQLGGDCVAKAWLDAGSVQYVCATTKITHVVQLPLAPAFDNAAGASAYPRLDPIADTTVVSRSGYVGYGQAPRQ</sequence>
<evidence type="ECO:0000313" key="4">
    <source>
        <dbReference type="Proteomes" id="UP000547973"/>
    </source>
</evidence>
<proteinExistence type="predicted"/>
<feature type="compositionally biased region" description="Low complexity" evidence="1">
    <location>
        <begin position="88"/>
        <end position="101"/>
    </location>
</feature>
<dbReference type="AlphaFoldDB" id="A0A7Y9Z8S6"/>
<dbReference type="RefSeq" id="WP_062075391.1">
    <property type="nucleotide sequence ID" value="NZ_BBRC01000008.1"/>
</dbReference>